<comment type="caution">
    <text evidence="1">The sequence shown here is derived from an EMBL/GenBank/DDBJ whole genome shotgun (WGS) entry which is preliminary data.</text>
</comment>
<dbReference type="SFLD" id="SFLDG01018">
    <property type="entry name" value="Squalene/Phytoene_Synthase_Lik"/>
    <property type="match status" value="1"/>
</dbReference>
<dbReference type="Proteomes" id="UP000708298">
    <property type="component" value="Unassembled WGS sequence"/>
</dbReference>
<dbReference type="EC" id="2.5.1.21" evidence="1"/>
<gene>
    <name evidence="1" type="primary">hpnC</name>
    <name evidence="1" type="ORF">ASILVAE211_13695</name>
</gene>
<dbReference type="Pfam" id="PF00494">
    <property type="entry name" value="SQS_PSY"/>
    <property type="match status" value="1"/>
</dbReference>
<organism evidence="1 2">
    <name type="scientific">Acidisoma silvae</name>
    <dbReference type="NCBI Taxonomy" id="2802396"/>
    <lineage>
        <taxon>Bacteria</taxon>
        <taxon>Pseudomonadati</taxon>
        <taxon>Pseudomonadota</taxon>
        <taxon>Alphaproteobacteria</taxon>
        <taxon>Acetobacterales</taxon>
        <taxon>Acidocellaceae</taxon>
        <taxon>Acidisoma</taxon>
    </lineage>
</organism>
<protein>
    <submittedName>
        <fullName evidence="1">Squalene synthase HpnC</fullName>
        <ecNumber evidence="1">2.5.1.21</ecNumber>
    </submittedName>
</protein>
<dbReference type="PANTHER" id="PTHR31480">
    <property type="entry name" value="BIFUNCTIONAL LYCOPENE CYCLASE/PHYTOENE SYNTHASE"/>
    <property type="match status" value="1"/>
</dbReference>
<dbReference type="InterPro" id="IPR008949">
    <property type="entry name" value="Isoprenoid_synthase_dom_sf"/>
</dbReference>
<dbReference type="GO" id="GO:0051996">
    <property type="term" value="F:squalene synthase [NAD(P)H] activity"/>
    <property type="evidence" value="ECO:0007669"/>
    <property type="project" value="UniProtKB-EC"/>
</dbReference>
<keyword evidence="2" id="KW-1185">Reference proteome</keyword>
<dbReference type="AlphaFoldDB" id="A0A964DZ91"/>
<dbReference type="InterPro" id="IPR002060">
    <property type="entry name" value="Squ/phyt_synthse"/>
</dbReference>
<evidence type="ECO:0000313" key="2">
    <source>
        <dbReference type="Proteomes" id="UP000708298"/>
    </source>
</evidence>
<proteinExistence type="predicted"/>
<sequence length="284" mass="31788">MSADLIATDIENVETWSGKDKADENFPVGALIRADLRRHVHAYYDFARNADDIGDSPDLSAEEKIRRLDHMEDVLLGRRTGGSPSAAKLRLSLAETRVDPRHATDLLIAFRQDATKTRYATWDELYDYCRFSAMPVGRYMLAVHGENETTTFPPSDALCAVLQVLNHLQDCQKDLAALDRCYLPQDLMTAYSAQISDLPGHAETPGLRRVFDDLLAQCARLNAEAVALPRRVRDRRLRLETAVILKISRRLTQRLRGQDPIAGRVKLSKIDAAFALIAALGYAL</sequence>
<dbReference type="GO" id="GO:0004311">
    <property type="term" value="F:geranylgeranyl diphosphate synthase activity"/>
    <property type="evidence" value="ECO:0007669"/>
    <property type="project" value="InterPro"/>
</dbReference>
<reference evidence="1" key="2">
    <citation type="submission" date="2021-01" db="EMBL/GenBank/DDBJ databases">
        <authorList>
            <person name="Mieszkin S."/>
            <person name="Pouder E."/>
            <person name="Alain K."/>
        </authorList>
    </citation>
    <scope>NUCLEOTIDE SEQUENCE</scope>
    <source>
        <strain evidence="1">HW T2.11</strain>
    </source>
</reference>
<dbReference type="SUPFAM" id="SSF48576">
    <property type="entry name" value="Terpenoid synthases"/>
    <property type="match status" value="1"/>
</dbReference>
<keyword evidence="1" id="KW-0808">Transferase</keyword>
<reference evidence="1" key="1">
    <citation type="journal article" date="2021" name="Microorganisms">
        <title>Acidisoma silvae sp. nov. and Acidisomacellulosilytica sp. nov., Two Acidophilic Bacteria Isolated from Decaying Wood, Hydrolyzing Cellulose and Producing Poly-3-hydroxybutyrate.</title>
        <authorList>
            <person name="Mieszkin S."/>
            <person name="Pouder E."/>
            <person name="Uroz S."/>
            <person name="Simon-Colin C."/>
            <person name="Alain K."/>
        </authorList>
    </citation>
    <scope>NUCLEOTIDE SEQUENCE</scope>
    <source>
        <strain evidence="1">HW T2.11</strain>
    </source>
</reference>
<dbReference type="RefSeq" id="WP_227321894.1">
    <property type="nucleotide sequence ID" value="NZ_JAESVB010000005.1"/>
</dbReference>
<evidence type="ECO:0000313" key="1">
    <source>
        <dbReference type="EMBL" id="MCB8876240.1"/>
    </source>
</evidence>
<dbReference type="InterPro" id="IPR017827">
    <property type="entry name" value="HSQ_synthase_HpnC"/>
</dbReference>
<dbReference type="SFLD" id="SFLDS00005">
    <property type="entry name" value="Isoprenoid_Synthase_Type_I"/>
    <property type="match status" value="1"/>
</dbReference>
<dbReference type="EMBL" id="JAESVB010000005">
    <property type="protein sequence ID" value="MCB8876240.1"/>
    <property type="molecule type" value="Genomic_DNA"/>
</dbReference>
<dbReference type="Gene3D" id="1.10.600.10">
    <property type="entry name" value="Farnesyl Diphosphate Synthase"/>
    <property type="match status" value="1"/>
</dbReference>
<dbReference type="NCBIfam" id="TIGR03464">
    <property type="entry name" value="HpnC"/>
    <property type="match status" value="1"/>
</dbReference>
<name>A0A964DZ91_9PROT</name>
<accession>A0A964DZ91</accession>